<gene>
    <name evidence="1" type="ORF">ACIGXA_35350</name>
</gene>
<dbReference type="Proteomes" id="UP001614394">
    <property type="component" value="Unassembled WGS sequence"/>
</dbReference>
<organism evidence="1 2">
    <name type="scientific">Streptomyces fildesensis</name>
    <dbReference type="NCBI Taxonomy" id="375757"/>
    <lineage>
        <taxon>Bacteria</taxon>
        <taxon>Bacillati</taxon>
        <taxon>Actinomycetota</taxon>
        <taxon>Actinomycetes</taxon>
        <taxon>Kitasatosporales</taxon>
        <taxon>Streptomycetaceae</taxon>
        <taxon>Streptomyces</taxon>
    </lineage>
</organism>
<proteinExistence type="predicted"/>
<accession>A0ABW8CK73</accession>
<dbReference type="EMBL" id="JBITYG010000014">
    <property type="protein sequence ID" value="MFI9105795.1"/>
    <property type="molecule type" value="Genomic_DNA"/>
</dbReference>
<name>A0ABW8CK73_9ACTN</name>
<evidence type="ECO:0000313" key="2">
    <source>
        <dbReference type="Proteomes" id="UP001614394"/>
    </source>
</evidence>
<keyword evidence="2" id="KW-1185">Reference proteome</keyword>
<sequence>MATSRPPQDSAHTAAEAVRTFNHATFPGNLLYPVQAYHSVAAFKVLAQRLPQSFDQTSRALNRLHADGTLTADYGRVADHVGKAVAALAEASRYAGMLADALDQAHNALSPIGFCDDTDN</sequence>
<comment type="caution">
    <text evidence="1">The sequence shown here is derived from an EMBL/GenBank/DDBJ whole genome shotgun (WGS) entry which is preliminary data.</text>
</comment>
<reference evidence="1 2" key="1">
    <citation type="submission" date="2024-10" db="EMBL/GenBank/DDBJ databases">
        <title>The Natural Products Discovery Center: Release of the First 8490 Sequenced Strains for Exploring Actinobacteria Biosynthetic Diversity.</title>
        <authorList>
            <person name="Kalkreuter E."/>
            <person name="Kautsar S.A."/>
            <person name="Yang D."/>
            <person name="Bader C.D."/>
            <person name="Teijaro C.N."/>
            <person name="Fluegel L."/>
            <person name="Davis C.M."/>
            <person name="Simpson J.R."/>
            <person name="Lauterbach L."/>
            <person name="Steele A.D."/>
            <person name="Gui C."/>
            <person name="Meng S."/>
            <person name="Li G."/>
            <person name="Viehrig K."/>
            <person name="Ye F."/>
            <person name="Su P."/>
            <person name="Kiefer A.F."/>
            <person name="Nichols A."/>
            <person name="Cepeda A.J."/>
            <person name="Yan W."/>
            <person name="Fan B."/>
            <person name="Jiang Y."/>
            <person name="Adhikari A."/>
            <person name="Zheng C.-J."/>
            <person name="Schuster L."/>
            <person name="Cowan T.M."/>
            <person name="Smanski M.J."/>
            <person name="Chevrette M.G."/>
            <person name="De Carvalho L.P.S."/>
            <person name="Shen B."/>
        </authorList>
    </citation>
    <scope>NUCLEOTIDE SEQUENCE [LARGE SCALE GENOMIC DNA]</scope>
    <source>
        <strain evidence="1 2">NPDC053399</strain>
    </source>
</reference>
<protein>
    <submittedName>
        <fullName evidence="1">Uncharacterized protein</fullName>
    </submittedName>
</protein>
<evidence type="ECO:0000313" key="1">
    <source>
        <dbReference type="EMBL" id="MFI9105795.1"/>
    </source>
</evidence>
<dbReference type="RefSeq" id="WP_399656764.1">
    <property type="nucleotide sequence ID" value="NZ_JBITYG010000014.1"/>
</dbReference>